<evidence type="ECO:0000313" key="2">
    <source>
        <dbReference type="EMBL" id="CAI2361634.1"/>
    </source>
</evidence>
<feature type="region of interest" description="Disordered" evidence="1">
    <location>
        <begin position="414"/>
        <end position="447"/>
    </location>
</feature>
<reference evidence="2" key="1">
    <citation type="submission" date="2023-07" db="EMBL/GenBank/DDBJ databases">
        <authorList>
            <consortium name="AG Swart"/>
            <person name="Singh M."/>
            <person name="Singh A."/>
            <person name="Seah K."/>
            <person name="Emmerich C."/>
        </authorList>
    </citation>
    <scope>NUCLEOTIDE SEQUENCE</scope>
    <source>
        <strain evidence="2">DP1</strain>
    </source>
</reference>
<dbReference type="Proteomes" id="UP001295684">
    <property type="component" value="Unassembled WGS sequence"/>
</dbReference>
<protein>
    <submittedName>
        <fullName evidence="2">Uncharacterized protein</fullName>
    </submittedName>
</protein>
<feature type="compositionally biased region" description="Polar residues" evidence="1">
    <location>
        <begin position="90"/>
        <end position="106"/>
    </location>
</feature>
<feature type="region of interest" description="Disordered" evidence="1">
    <location>
        <begin position="23"/>
        <end position="57"/>
    </location>
</feature>
<evidence type="ECO:0000256" key="1">
    <source>
        <dbReference type="SAM" id="MobiDB-lite"/>
    </source>
</evidence>
<accession>A0AAD1X5K5</accession>
<gene>
    <name evidence="2" type="ORF">ECRASSUSDP1_LOCUS2946</name>
</gene>
<dbReference type="EMBL" id="CAMPGE010002822">
    <property type="protein sequence ID" value="CAI2361634.1"/>
    <property type="molecule type" value="Genomic_DNA"/>
</dbReference>
<evidence type="ECO:0000313" key="3">
    <source>
        <dbReference type="Proteomes" id="UP001295684"/>
    </source>
</evidence>
<comment type="caution">
    <text evidence="2">The sequence shown here is derived from an EMBL/GenBank/DDBJ whole genome shotgun (WGS) entry which is preliminary data.</text>
</comment>
<sequence>MDSLNLSFKELDSIKSETAPSQIYGSNFSKRKPHINGNYPMNRTQEHIPRNSKNGPKCRKIRRKKISCKPMLVASQIPHSSCGRNYRRPISTSQNYRNNLNSSISRDTGGGKRTPWKQRDDLKSQLKMRIKTIEHYSNIECFKKNPLKSPKRSIPFAERSNTLDSSQQKTLKEMFFQKINFNRKLSKQHKKMFLTQSNKPKRMFSPNRTNVNKVTLKPSTNKRSISVNRNAPIMRRKTLKARKRVGRSVAKKNNQTNQTYCVGYSGGTQWKNVWMTKPKILFTNMLVINDMKKNSSKPTQTKKGSRNKKHHFHRNQLKTTSTTANENPSLLKKPVALDSLKNSGGVEINSKPEFPKNSKTPEMQAPAPKSHNSVAPVAVTSKIRYKLLLDDTEDQPNKSREKKNMKDLCNTLKQQAEESDTSDCENPSEIVPSHKEENKDSLQAADKDSCYRSTENGLLTEPSCSQNCDDEHKNIDDIITKDFELYMNTTKNINGLNLVGEETPRDLFKNLHKNKHLDEIKF</sequence>
<keyword evidence="3" id="KW-1185">Reference proteome</keyword>
<feature type="region of interest" description="Disordered" evidence="1">
    <location>
        <begin position="79"/>
        <end position="119"/>
    </location>
</feature>
<organism evidence="2 3">
    <name type="scientific">Euplotes crassus</name>
    <dbReference type="NCBI Taxonomy" id="5936"/>
    <lineage>
        <taxon>Eukaryota</taxon>
        <taxon>Sar</taxon>
        <taxon>Alveolata</taxon>
        <taxon>Ciliophora</taxon>
        <taxon>Intramacronucleata</taxon>
        <taxon>Spirotrichea</taxon>
        <taxon>Hypotrichia</taxon>
        <taxon>Euplotida</taxon>
        <taxon>Euplotidae</taxon>
        <taxon>Moneuplotes</taxon>
    </lineage>
</organism>
<name>A0AAD1X5K5_EUPCR</name>
<feature type="compositionally biased region" description="Polar residues" evidence="1">
    <location>
        <begin position="317"/>
        <end position="328"/>
    </location>
</feature>
<dbReference type="AlphaFoldDB" id="A0AAD1X5K5"/>
<feature type="region of interest" description="Disordered" evidence="1">
    <location>
        <begin position="292"/>
        <end position="377"/>
    </location>
</feature>
<feature type="compositionally biased region" description="Basic residues" evidence="1">
    <location>
        <begin position="303"/>
        <end position="316"/>
    </location>
</feature>
<feature type="compositionally biased region" description="Basic and acidic residues" evidence="1">
    <location>
        <begin position="432"/>
        <end position="447"/>
    </location>
</feature>
<proteinExistence type="predicted"/>